<protein>
    <submittedName>
        <fullName evidence="3">MBL fold metallo-hydrolase</fullName>
    </submittedName>
</protein>
<keyword evidence="1" id="KW-0479">Metal-binding</keyword>
<dbReference type="GO" id="GO:0006749">
    <property type="term" value="P:glutathione metabolic process"/>
    <property type="evidence" value="ECO:0007669"/>
    <property type="project" value="InterPro"/>
</dbReference>
<dbReference type="GO" id="GO:0070813">
    <property type="term" value="P:hydrogen sulfide metabolic process"/>
    <property type="evidence" value="ECO:0007669"/>
    <property type="project" value="TreeGrafter"/>
</dbReference>
<dbReference type="EMBL" id="SJSM01000008">
    <property type="protein sequence ID" value="TCC95748.1"/>
    <property type="molecule type" value="Genomic_DNA"/>
</dbReference>
<name>A0A4R0N6S0_9SPHI</name>
<evidence type="ECO:0000313" key="4">
    <source>
        <dbReference type="Proteomes" id="UP000291117"/>
    </source>
</evidence>
<dbReference type="PANTHER" id="PTHR43084:SF1">
    <property type="entry name" value="PERSULFIDE DIOXYGENASE ETHE1, MITOCHONDRIAL"/>
    <property type="match status" value="1"/>
</dbReference>
<dbReference type="Pfam" id="PF00753">
    <property type="entry name" value="Lactamase_B"/>
    <property type="match status" value="1"/>
</dbReference>
<dbReference type="SMART" id="SM00450">
    <property type="entry name" value="RHOD"/>
    <property type="match status" value="1"/>
</dbReference>
<dbReference type="CDD" id="cd00158">
    <property type="entry name" value="RHOD"/>
    <property type="match status" value="1"/>
</dbReference>
<proteinExistence type="predicted"/>
<dbReference type="GO" id="GO:0046872">
    <property type="term" value="F:metal ion binding"/>
    <property type="evidence" value="ECO:0007669"/>
    <property type="project" value="UniProtKB-KW"/>
</dbReference>
<dbReference type="SMART" id="SM00849">
    <property type="entry name" value="Lactamase_B"/>
    <property type="match status" value="1"/>
</dbReference>
<dbReference type="InterPro" id="IPR001763">
    <property type="entry name" value="Rhodanese-like_dom"/>
</dbReference>
<dbReference type="CDD" id="cd07724">
    <property type="entry name" value="POD-like_MBL-fold"/>
    <property type="match status" value="1"/>
</dbReference>
<reference evidence="3 4" key="1">
    <citation type="submission" date="2019-02" db="EMBL/GenBank/DDBJ databases">
        <title>Pedobacter sp. RP-3-8 sp. nov., isolated from Arctic soil.</title>
        <authorList>
            <person name="Dahal R.H."/>
        </authorList>
    </citation>
    <scope>NUCLEOTIDE SEQUENCE [LARGE SCALE GENOMIC DNA]</scope>
    <source>
        <strain evidence="3 4">RP-3-8</strain>
    </source>
</reference>
<dbReference type="Proteomes" id="UP000291117">
    <property type="component" value="Unassembled WGS sequence"/>
</dbReference>
<keyword evidence="4" id="KW-1185">Reference proteome</keyword>
<dbReference type="GO" id="GO:0016787">
    <property type="term" value="F:hydrolase activity"/>
    <property type="evidence" value="ECO:0007669"/>
    <property type="project" value="UniProtKB-KW"/>
</dbReference>
<dbReference type="InterPro" id="IPR044528">
    <property type="entry name" value="POD-like_MBL-fold"/>
</dbReference>
<dbReference type="InterPro" id="IPR036873">
    <property type="entry name" value="Rhodanese-like_dom_sf"/>
</dbReference>
<dbReference type="InterPro" id="IPR001279">
    <property type="entry name" value="Metallo-B-lactamas"/>
</dbReference>
<dbReference type="GO" id="GO:0050313">
    <property type="term" value="F:sulfur dioxygenase activity"/>
    <property type="evidence" value="ECO:0007669"/>
    <property type="project" value="InterPro"/>
</dbReference>
<feature type="domain" description="Rhodanese" evidence="2">
    <location>
        <begin position="395"/>
        <end position="475"/>
    </location>
</feature>
<dbReference type="OrthoDB" id="9784009at2"/>
<dbReference type="Gene3D" id="3.60.15.10">
    <property type="entry name" value="Ribonuclease Z/Hydroxyacylglutathione hydrolase-like"/>
    <property type="match status" value="1"/>
</dbReference>
<dbReference type="PROSITE" id="PS50206">
    <property type="entry name" value="RHODANESE_3"/>
    <property type="match status" value="1"/>
</dbReference>
<comment type="caution">
    <text evidence="3">The sequence shown here is derived from an EMBL/GenBank/DDBJ whole genome shotgun (WGS) entry which is preliminary data.</text>
</comment>
<sequence length="477" mass="53739">MKRRSFIFKSAKALALGFVVPQQLLGNRPSEPAGWHVEQFADKGLAQFSYAILFDNKILLIDPARDATPFYEYAKKNHAEIVGVIETHPHADFVSSHAEIQRNKGVPIYLSRKVGATFKHHPLDANDRIPLNQDLYLKVLDTPGHSPDSISLVLVDKGKDLLVFSGDALLFGDVGRPDLREYKAGKETERIALAKAMYHTVHHKFAKLDDQVVLYPAHGAGSLCGSNIRDVSSSTIGYERQHNYAFKNYSESEFVALLLKDLPFIPKYFPYDVELNKKGAADLQRSLLGIQLLPENFETETDAIIVDGRSTTLFKTSFLEKAIHIPDGLKFETWLGTIIPPSQKFYLVAENSQQLNALIYKAAKIGYEGSIKGGFVFDKRKQAPTIVDKEKFDEHKNDYYILDVREAKEFKAHKIFEESVNIPLSELSNRWKEIPNNKPVVVHCASGYRSAIASSLLRYNLEGVLILDLGEEIQTYK</sequence>
<dbReference type="SUPFAM" id="SSF52821">
    <property type="entry name" value="Rhodanese/Cell cycle control phosphatase"/>
    <property type="match status" value="2"/>
</dbReference>
<dbReference type="PANTHER" id="PTHR43084">
    <property type="entry name" value="PERSULFIDE DIOXYGENASE ETHE1"/>
    <property type="match status" value="1"/>
</dbReference>
<dbReference type="InterPro" id="IPR036866">
    <property type="entry name" value="RibonucZ/Hydroxyglut_hydro"/>
</dbReference>
<dbReference type="Pfam" id="PF00581">
    <property type="entry name" value="Rhodanese"/>
    <property type="match status" value="1"/>
</dbReference>
<dbReference type="SUPFAM" id="SSF56281">
    <property type="entry name" value="Metallo-hydrolase/oxidoreductase"/>
    <property type="match status" value="1"/>
</dbReference>
<dbReference type="RefSeq" id="WP_131609822.1">
    <property type="nucleotide sequence ID" value="NZ_SJSM01000008.1"/>
</dbReference>
<gene>
    <name evidence="3" type="ORF">EZ444_14100</name>
</gene>
<keyword evidence="3" id="KW-0378">Hydrolase</keyword>
<evidence type="ECO:0000256" key="1">
    <source>
        <dbReference type="ARBA" id="ARBA00022723"/>
    </source>
</evidence>
<accession>A0A4R0N6S0</accession>
<organism evidence="3 4">
    <name type="scientific">Pedobacter hiemivivus</name>
    <dbReference type="NCBI Taxonomy" id="2530454"/>
    <lineage>
        <taxon>Bacteria</taxon>
        <taxon>Pseudomonadati</taxon>
        <taxon>Bacteroidota</taxon>
        <taxon>Sphingobacteriia</taxon>
        <taxon>Sphingobacteriales</taxon>
        <taxon>Sphingobacteriaceae</taxon>
        <taxon>Pedobacter</taxon>
    </lineage>
</organism>
<dbReference type="Gene3D" id="3.40.250.10">
    <property type="entry name" value="Rhodanese-like domain"/>
    <property type="match status" value="2"/>
</dbReference>
<evidence type="ECO:0000313" key="3">
    <source>
        <dbReference type="EMBL" id="TCC95748.1"/>
    </source>
</evidence>
<evidence type="ECO:0000259" key="2">
    <source>
        <dbReference type="PROSITE" id="PS50206"/>
    </source>
</evidence>
<dbReference type="AlphaFoldDB" id="A0A4R0N6S0"/>
<dbReference type="InterPro" id="IPR051682">
    <property type="entry name" value="Mito_Persulfide_Diox"/>
</dbReference>